<evidence type="ECO:0000256" key="1">
    <source>
        <dbReference type="SAM" id="Phobius"/>
    </source>
</evidence>
<keyword evidence="1" id="KW-1133">Transmembrane helix</keyword>
<gene>
    <name evidence="2" type="ORF">ADA01nite_24700</name>
</gene>
<keyword evidence="1" id="KW-0812">Transmembrane</keyword>
<dbReference type="OrthoDB" id="2680204at2"/>
<sequence length="132" mass="15133">MQNSLTNVRGATLFMVLVYVQIMLLVVLHTLSFLSLLRPISRNDQERMRLHYIAEAGVFMTAESILKEPGNYALREYRIEDAVIQVMVEARGTDEVWMMAAANSSSRTTRLWATMNKTTGKITNWSEFKIDN</sequence>
<proteinExistence type="predicted"/>
<dbReference type="AlphaFoldDB" id="A0A511V803"/>
<dbReference type="Proteomes" id="UP000321157">
    <property type="component" value="Unassembled WGS sequence"/>
</dbReference>
<name>A0A511V803_9BACL</name>
<evidence type="ECO:0000313" key="3">
    <source>
        <dbReference type="Proteomes" id="UP000321157"/>
    </source>
</evidence>
<accession>A0A511V803</accession>
<evidence type="ECO:0000313" key="2">
    <source>
        <dbReference type="EMBL" id="GEN35010.1"/>
    </source>
</evidence>
<dbReference type="RefSeq" id="WP_146810260.1">
    <property type="nucleotide sequence ID" value="NZ_BJXX01000109.1"/>
</dbReference>
<dbReference type="EMBL" id="BJXX01000109">
    <property type="protein sequence ID" value="GEN35010.1"/>
    <property type="molecule type" value="Genomic_DNA"/>
</dbReference>
<keyword evidence="1" id="KW-0472">Membrane</keyword>
<comment type="caution">
    <text evidence="2">The sequence shown here is derived from an EMBL/GenBank/DDBJ whole genome shotgun (WGS) entry which is preliminary data.</text>
</comment>
<protein>
    <submittedName>
        <fullName evidence="2">Uncharacterized protein</fullName>
    </submittedName>
</protein>
<keyword evidence="3" id="KW-1185">Reference proteome</keyword>
<reference evidence="2 3" key="1">
    <citation type="submission" date="2019-07" db="EMBL/GenBank/DDBJ databases">
        <title>Whole genome shotgun sequence of Aneurinibacillus danicus NBRC 102444.</title>
        <authorList>
            <person name="Hosoyama A."/>
            <person name="Uohara A."/>
            <person name="Ohji S."/>
            <person name="Ichikawa N."/>
        </authorList>
    </citation>
    <scope>NUCLEOTIDE SEQUENCE [LARGE SCALE GENOMIC DNA]</scope>
    <source>
        <strain evidence="2 3">NBRC 102444</strain>
    </source>
</reference>
<organism evidence="2 3">
    <name type="scientific">Aneurinibacillus danicus</name>
    <dbReference type="NCBI Taxonomy" id="267746"/>
    <lineage>
        <taxon>Bacteria</taxon>
        <taxon>Bacillati</taxon>
        <taxon>Bacillota</taxon>
        <taxon>Bacilli</taxon>
        <taxon>Bacillales</taxon>
        <taxon>Paenibacillaceae</taxon>
        <taxon>Aneurinibacillus group</taxon>
        <taxon>Aneurinibacillus</taxon>
    </lineage>
</organism>
<feature type="transmembrane region" description="Helical" evidence="1">
    <location>
        <begin position="12"/>
        <end position="37"/>
    </location>
</feature>